<dbReference type="InterPro" id="IPR002347">
    <property type="entry name" value="SDR_fam"/>
</dbReference>
<protein>
    <submittedName>
        <fullName evidence="3">Alcohol dehydrogenase</fullName>
    </submittedName>
</protein>
<dbReference type="SUPFAM" id="SSF51735">
    <property type="entry name" value="NAD(P)-binding Rossmann-fold domains"/>
    <property type="match status" value="1"/>
</dbReference>
<keyword evidence="2" id="KW-0560">Oxidoreductase</keyword>
<accession>A0AAJ0XCQ5</accession>
<keyword evidence="4" id="KW-1185">Reference proteome</keyword>
<evidence type="ECO:0000256" key="1">
    <source>
        <dbReference type="ARBA" id="ARBA00006484"/>
    </source>
</evidence>
<reference evidence="3" key="1">
    <citation type="submission" date="2017-08" db="EMBL/GenBank/DDBJ databases">
        <authorList>
            <person name="Imhoff J.F."/>
            <person name="Rahn T."/>
            <person name="Kuenzel S."/>
            <person name="Neulinger S.C."/>
        </authorList>
    </citation>
    <scope>NUCLEOTIDE SEQUENCE</scope>
    <source>
        <strain evidence="3">DSM 11080</strain>
    </source>
</reference>
<name>A0AAJ0XCQ5_9GAMM</name>
<dbReference type="PRINTS" id="PR00081">
    <property type="entry name" value="GDHRDH"/>
</dbReference>
<dbReference type="Gene3D" id="3.40.50.720">
    <property type="entry name" value="NAD(P)-binding Rossmann-like Domain"/>
    <property type="match status" value="1"/>
</dbReference>
<proteinExistence type="inferred from homology"/>
<sequence>MQTAFVTGTSSGLGRGLASVLSAQGWAVYGCSRRGCDLPGVRDVRCDLTDAAAVPERLDSLLGALDRLDLTILNAGMLGEIGELSAMPLADLKRVMDVNLWANKTLMDWLHAWGRPIGQVVMISSGASVLGNKGWGGYALSKAALNMLAKLYAHEFPDTHLSALAPGIIDTALMDYLCEEADAQAFPALQRLRAARGTDAMPGPVEAAEKVVAVLPRLKDWPSGSFIDLREILDPEGYAQLYGDRALKR</sequence>
<dbReference type="Proteomes" id="UP001296776">
    <property type="component" value="Unassembled WGS sequence"/>
</dbReference>
<dbReference type="Pfam" id="PF00106">
    <property type="entry name" value="adh_short"/>
    <property type="match status" value="1"/>
</dbReference>
<evidence type="ECO:0000256" key="2">
    <source>
        <dbReference type="ARBA" id="ARBA00023002"/>
    </source>
</evidence>
<dbReference type="AlphaFoldDB" id="A0AAJ0XCQ5"/>
<dbReference type="PANTHER" id="PTHR43008">
    <property type="entry name" value="BENZIL REDUCTASE"/>
    <property type="match status" value="1"/>
</dbReference>
<dbReference type="GO" id="GO:0050664">
    <property type="term" value="F:oxidoreductase activity, acting on NAD(P)H, oxygen as acceptor"/>
    <property type="evidence" value="ECO:0007669"/>
    <property type="project" value="TreeGrafter"/>
</dbReference>
<dbReference type="InterPro" id="IPR036291">
    <property type="entry name" value="NAD(P)-bd_dom_sf"/>
</dbReference>
<dbReference type="RefSeq" id="WP_200348558.1">
    <property type="nucleotide sequence ID" value="NZ_NRSJ01000062.1"/>
</dbReference>
<dbReference type="EMBL" id="NRSJ01000062">
    <property type="protein sequence ID" value="MBK1707077.1"/>
    <property type="molecule type" value="Genomic_DNA"/>
</dbReference>
<dbReference type="PANTHER" id="PTHR43008:SF4">
    <property type="entry name" value="CHAIN DEHYDROGENASE, PUTATIVE (AFU_ORTHOLOGUE AFUA_4G08710)-RELATED"/>
    <property type="match status" value="1"/>
</dbReference>
<evidence type="ECO:0000313" key="4">
    <source>
        <dbReference type="Proteomes" id="UP001296776"/>
    </source>
</evidence>
<organism evidence="3 4">
    <name type="scientific">Halochromatium glycolicum</name>
    <dbReference type="NCBI Taxonomy" id="85075"/>
    <lineage>
        <taxon>Bacteria</taxon>
        <taxon>Pseudomonadati</taxon>
        <taxon>Pseudomonadota</taxon>
        <taxon>Gammaproteobacteria</taxon>
        <taxon>Chromatiales</taxon>
        <taxon>Chromatiaceae</taxon>
        <taxon>Halochromatium</taxon>
    </lineage>
</organism>
<comment type="similarity">
    <text evidence="1">Belongs to the short-chain dehydrogenases/reductases (SDR) family.</text>
</comment>
<comment type="caution">
    <text evidence="3">The sequence shown here is derived from an EMBL/GenBank/DDBJ whole genome shotgun (WGS) entry which is preliminary data.</text>
</comment>
<reference evidence="3" key="2">
    <citation type="journal article" date="2020" name="Microorganisms">
        <title>Osmotic Adaptation and Compatible Solute Biosynthesis of Phototrophic Bacteria as Revealed from Genome Analyses.</title>
        <authorList>
            <person name="Imhoff J.F."/>
            <person name="Rahn T."/>
            <person name="Kunzel S."/>
            <person name="Keller A."/>
            <person name="Neulinger S.C."/>
        </authorList>
    </citation>
    <scope>NUCLEOTIDE SEQUENCE</scope>
    <source>
        <strain evidence="3">DSM 11080</strain>
    </source>
</reference>
<gene>
    <name evidence="3" type="ORF">CKO40_21710</name>
</gene>
<evidence type="ECO:0000313" key="3">
    <source>
        <dbReference type="EMBL" id="MBK1707077.1"/>
    </source>
</evidence>